<accession>A0A9W9X7S8</accession>
<protein>
    <submittedName>
        <fullName evidence="2">Transcription factorfungi</fullName>
    </submittedName>
</protein>
<comment type="caution">
    <text evidence="2">The sequence shown here is derived from an EMBL/GenBank/DDBJ whole genome shotgun (WGS) entry which is preliminary data.</text>
</comment>
<reference evidence="2" key="2">
    <citation type="journal article" date="2023" name="IMA Fungus">
        <title>Comparative genomic study of the Penicillium genus elucidates a diverse pangenome and 15 lateral gene transfer events.</title>
        <authorList>
            <person name="Petersen C."/>
            <person name="Sorensen T."/>
            <person name="Nielsen M.R."/>
            <person name="Sondergaard T.E."/>
            <person name="Sorensen J.L."/>
            <person name="Fitzpatrick D.A."/>
            <person name="Frisvad J.C."/>
            <person name="Nielsen K.L."/>
        </authorList>
    </citation>
    <scope>NUCLEOTIDE SEQUENCE</scope>
    <source>
        <strain evidence="2">IBT 17660</strain>
    </source>
</reference>
<evidence type="ECO:0000313" key="2">
    <source>
        <dbReference type="EMBL" id="KAJ5486063.1"/>
    </source>
</evidence>
<proteinExistence type="predicted"/>
<gene>
    <name evidence="2" type="ORF">N7530_000363</name>
</gene>
<evidence type="ECO:0000256" key="1">
    <source>
        <dbReference type="SAM" id="MobiDB-lite"/>
    </source>
</evidence>
<sequence>MGSLVDMDGYARPRRQRIAPDLDALFDELASLDGAEKPDNQPEFMQNLGFVSDAGIPELYSFSSQIEPFLLAQTQQLPNNGTSSGMQRETQPLNMPGTTKR</sequence>
<dbReference type="AlphaFoldDB" id="A0A9W9X7S8"/>
<reference evidence="2" key="1">
    <citation type="submission" date="2022-12" db="EMBL/GenBank/DDBJ databases">
        <authorList>
            <person name="Petersen C."/>
        </authorList>
    </citation>
    <scope>NUCLEOTIDE SEQUENCE</scope>
    <source>
        <strain evidence="2">IBT 17660</strain>
    </source>
</reference>
<dbReference type="EMBL" id="JAPWDO010000001">
    <property type="protein sequence ID" value="KAJ5486063.1"/>
    <property type="molecule type" value="Genomic_DNA"/>
</dbReference>
<organism evidence="2 3">
    <name type="scientific">Penicillium desertorum</name>
    <dbReference type="NCBI Taxonomy" id="1303715"/>
    <lineage>
        <taxon>Eukaryota</taxon>
        <taxon>Fungi</taxon>
        <taxon>Dikarya</taxon>
        <taxon>Ascomycota</taxon>
        <taxon>Pezizomycotina</taxon>
        <taxon>Eurotiomycetes</taxon>
        <taxon>Eurotiomycetidae</taxon>
        <taxon>Eurotiales</taxon>
        <taxon>Aspergillaceae</taxon>
        <taxon>Penicillium</taxon>
    </lineage>
</organism>
<name>A0A9W9X7S8_9EURO</name>
<evidence type="ECO:0000313" key="3">
    <source>
        <dbReference type="Proteomes" id="UP001147760"/>
    </source>
</evidence>
<feature type="region of interest" description="Disordered" evidence="1">
    <location>
        <begin position="74"/>
        <end position="101"/>
    </location>
</feature>
<dbReference type="Proteomes" id="UP001147760">
    <property type="component" value="Unassembled WGS sequence"/>
</dbReference>
<keyword evidence="3" id="KW-1185">Reference proteome</keyword>
<dbReference type="OrthoDB" id="3364175at2759"/>